<keyword evidence="10" id="KW-1185">Reference proteome</keyword>
<evidence type="ECO:0000256" key="4">
    <source>
        <dbReference type="ARBA" id="ARBA00022801"/>
    </source>
</evidence>
<feature type="transmembrane region" description="Helical" evidence="7">
    <location>
        <begin position="130"/>
        <end position="150"/>
    </location>
</feature>
<feature type="transmembrane region" description="Helical" evidence="7">
    <location>
        <begin position="30"/>
        <end position="52"/>
    </location>
</feature>
<feature type="transmembrane region" description="Helical" evidence="7">
    <location>
        <begin position="58"/>
        <end position="80"/>
    </location>
</feature>
<evidence type="ECO:0000256" key="3">
    <source>
        <dbReference type="ARBA" id="ARBA00022692"/>
    </source>
</evidence>
<dbReference type="Pfam" id="PF01569">
    <property type="entry name" value="PAP2"/>
    <property type="match status" value="1"/>
</dbReference>
<feature type="domain" description="Phosphatidic acid phosphatase type 2/haloperoxidase" evidence="8">
    <location>
        <begin position="62"/>
        <end position="171"/>
    </location>
</feature>
<dbReference type="PANTHER" id="PTHR14969:SF62">
    <property type="entry name" value="DECAPRENYLPHOSPHORYL-5-PHOSPHORIBOSE PHOSPHATASE RV3807C-RELATED"/>
    <property type="match status" value="1"/>
</dbReference>
<proteinExistence type="predicted"/>
<evidence type="ECO:0000256" key="5">
    <source>
        <dbReference type="ARBA" id="ARBA00022989"/>
    </source>
</evidence>
<dbReference type="GO" id="GO:0050380">
    <property type="term" value="F:undecaprenyl-diphosphatase activity"/>
    <property type="evidence" value="ECO:0007669"/>
    <property type="project" value="UniProtKB-EC"/>
</dbReference>
<keyword evidence="4 9" id="KW-0378">Hydrolase</keyword>
<evidence type="ECO:0000313" key="9">
    <source>
        <dbReference type="EMBL" id="MBP1905206.1"/>
    </source>
</evidence>
<dbReference type="Proteomes" id="UP001519272">
    <property type="component" value="Unassembled WGS sequence"/>
</dbReference>
<protein>
    <submittedName>
        <fullName evidence="9">Undecaprenyl-diphosphatase</fullName>
        <ecNumber evidence="9">3.6.1.27</ecNumber>
    </submittedName>
</protein>
<dbReference type="InterPro" id="IPR036938">
    <property type="entry name" value="PAP2/HPO_sf"/>
</dbReference>
<keyword evidence="2" id="KW-1003">Cell membrane</keyword>
<organism evidence="9 10">
    <name type="scientific">Paenibacillus turicensis</name>
    <dbReference type="NCBI Taxonomy" id="160487"/>
    <lineage>
        <taxon>Bacteria</taxon>
        <taxon>Bacillati</taxon>
        <taxon>Bacillota</taxon>
        <taxon>Bacilli</taxon>
        <taxon>Bacillales</taxon>
        <taxon>Paenibacillaceae</taxon>
        <taxon>Paenibacillus</taxon>
    </lineage>
</organism>
<sequence>MRHWLQSLVDLDRKLFIAINVKFHRKFLNFWVFNLTRLGGATFTIAITLLIWRLASPAWSKVGLQAFTALALSHIPVAIAKKLYPRIRPYLSLPGINTFKNPLKDHSFPSGHTTAIFSVTIPFMIAQPSLIIILAPLALLVGTSRIYLGLHYPSDVLAGLIIGTSVAVGTVAFWT</sequence>
<keyword evidence="6 7" id="KW-0472">Membrane</keyword>
<dbReference type="SUPFAM" id="SSF48317">
    <property type="entry name" value="Acid phosphatase/Vanadium-dependent haloperoxidase"/>
    <property type="match status" value="1"/>
</dbReference>
<dbReference type="InterPro" id="IPR000326">
    <property type="entry name" value="PAP2/HPO"/>
</dbReference>
<feature type="transmembrane region" description="Helical" evidence="7">
    <location>
        <begin position="156"/>
        <end position="174"/>
    </location>
</feature>
<comment type="subcellular location">
    <subcellularLocation>
        <location evidence="1">Cell membrane</location>
        <topology evidence="1">Multi-pass membrane protein</topology>
    </subcellularLocation>
</comment>
<dbReference type="EC" id="3.6.1.27" evidence="9"/>
<gene>
    <name evidence="9" type="ORF">J2Z32_001834</name>
</gene>
<accession>A0ABS4FRP5</accession>
<evidence type="ECO:0000256" key="7">
    <source>
        <dbReference type="SAM" id="Phobius"/>
    </source>
</evidence>
<evidence type="ECO:0000256" key="6">
    <source>
        <dbReference type="ARBA" id="ARBA00023136"/>
    </source>
</evidence>
<dbReference type="EMBL" id="JAGGKG010000007">
    <property type="protein sequence ID" value="MBP1905206.1"/>
    <property type="molecule type" value="Genomic_DNA"/>
</dbReference>
<dbReference type="Gene3D" id="1.20.144.10">
    <property type="entry name" value="Phosphatidic acid phosphatase type 2/haloperoxidase"/>
    <property type="match status" value="1"/>
</dbReference>
<dbReference type="SMART" id="SM00014">
    <property type="entry name" value="acidPPc"/>
    <property type="match status" value="1"/>
</dbReference>
<evidence type="ECO:0000313" key="10">
    <source>
        <dbReference type="Proteomes" id="UP001519272"/>
    </source>
</evidence>
<evidence type="ECO:0000259" key="8">
    <source>
        <dbReference type="SMART" id="SM00014"/>
    </source>
</evidence>
<comment type="caution">
    <text evidence="9">The sequence shown here is derived from an EMBL/GenBank/DDBJ whole genome shotgun (WGS) entry which is preliminary data.</text>
</comment>
<evidence type="ECO:0000256" key="2">
    <source>
        <dbReference type="ARBA" id="ARBA00022475"/>
    </source>
</evidence>
<dbReference type="RefSeq" id="WP_210088842.1">
    <property type="nucleotide sequence ID" value="NZ_JAGGKG010000007.1"/>
</dbReference>
<reference evidence="9 10" key="1">
    <citation type="submission" date="2021-03" db="EMBL/GenBank/DDBJ databases">
        <title>Genomic Encyclopedia of Type Strains, Phase IV (KMG-IV): sequencing the most valuable type-strain genomes for metagenomic binning, comparative biology and taxonomic classification.</title>
        <authorList>
            <person name="Goeker M."/>
        </authorList>
    </citation>
    <scope>NUCLEOTIDE SEQUENCE [LARGE SCALE GENOMIC DNA]</scope>
    <source>
        <strain evidence="9 10">DSM 14349</strain>
    </source>
</reference>
<keyword evidence="3 7" id="KW-0812">Transmembrane</keyword>
<keyword evidence="5 7" id="KW-1133">Transmembrane helix</keyword>
<dbReference type="PANTHER" id="PTHR14969">
    <property type="entry name" value="SPHINGOSINE-1-PHOSPHATE PHOSPHOHYDROLASE"/>
    <property type="match status" value="1"/>
</dbReference>
<evidence type="ECO:0000256" key="1">
    <source>
        <dbReference type="ARBA" id="ARBA00004651"/>
    </source>
</evidence>
<name>A0ABS4FRP5_9BACL</name>